<keyword evidence="2" id="KW-1185">Reference proteome</keyword>
<proteinExistence type="predicted"/>
<comment type="caution">
    <text evidence="1">The sequence shown here is derived from an EMBL/GenBank/DDBJ whole genome shotgun (WGS) entry which is preliminary data.</text>
</comment>
<protein>
    <submittedName>
        <fullName evidence="1">Uncharacterized protein</fullName>
    </submittedName>
</protein>
<evidence type="ECO:0000313" key="1">
    <source>
        <dbReference type="EMBL" id="KAJ1673201.1"/>
    </source>
</evidence>
<accession>A0ACC1HC46</accession>
<reference evidence="1" key="1">
    <citation type="submission" date="2022-06" db="EMBL/GenBank/DDBJ databases">
        <title>Phylogenomic reconstructions and comparative analyses of Kickxellomycotina fungi.</title>
        <authorList>
            <person name="Reynolds N.K."/>
            <person name="Stajich J.E."/>
            <person name="Barry K."/>
            <person name="Grigoriev I.V."/>
            <person name="Crous P."/>
            <person name="Smith M.E."/>
        </authorList>
    </citation>
    <scope>NUCLEOTIDE SEQUENCE</scope>
    <source>
        <strain evidence="1">RSA 2271</strain>
    </source>
</reference>
<dbReference type="EMBL" id="JAMZIH010007253">
    <property type="protein sequence ID" value="KAJ1673201.1"/>
    <property type="molecule type" value="Genomic_DNA"/>
</dbReference>
<gene>
    <name evidence="1" type="ORF">EV182_005700</name>
</gene>
<evidence type="ECO:0000313" key="2">
    <source>
        <dbReference type="Proteomes" id="UP001145114"/>
    </source>
</evidence>
<feature type="non-terminal residue" evidence="1">
    <location>
        <position position="437"/>
    </location>
</feature>
<name>A0ACC1HC46_9FUNG</name>
<dbReference type="Proteomes" id="UP001145114">
    <property type="component" value="Unassembled WGS sequence"/>
</dbReference>
<organism evidence="1 2">
    <name type="scientific">Spiromyces aspiralis</name>
    <dbReference type="NCBI Taxonomy" id="68401"/>
    <lineage>
        <taxon>Eukaryota</taxon>
        <taxon>Fungi</taxon>
        <taxon>Fungi incertae sedis</taxon>
        <taxon>Zoopagomycota</taxon>
        <taxon>Kickxellomycotina</taxon>
        <taxon>Kickxellomycetes</taxon>
        <taxon>Kickxellales</taxon>
        <taxon>Kickxellaceae</taxon>
        <taxon>Spiromyces</taxon>
    </lineage>
</organism>
<sequence length="437" mass="48962">MRLKLSVLIMLKDLKNIGIMYKYHSRPVTVTIDEDNPSWSVPNFIKTREVRAFVKEDEVCFMVQMCALEITYNMEARRQHRKTRRKTREADLVTVAEKAPSNGDSEPSLEPKQQDVIVQDHHNGEGCDEVPFSYLLNSERFSDVDIYIYPPTTDVASSSAASSPLVLSPRLCAIVARSPPPQARALSPGGGGGETKPHRFPAHRAFLANISPFFQALFSNGMRETFEREIALHDISPRAFKRILTYAYTRKCSFALDDAGIDEAIECLICADHLSIEPLVNACWSSIRERINHENVWEIWQLAKNFTNDTMSGICRAYCQFHMSELIGVAATLLASPELLHEVLELDCVNLCKEEDLIPFVTRWASCRKGYLMKKRRTEKDHTPSSSTSSDESKPPKLPAMNLSSSAPSEQPTPPPAKMNALGVSLSTNGDVKRSVT</sequence>